<evidence type="ECO:0000313" key="6">
    <source>
        <dbReference type="Proteomes" id="UP000245535"/>
    </source>
</evidence>
<dbReference type="GO" id="GO:0003700">
    <property type="term" value="F:DNA-binding transcription factor activity"/>
    <property type="evidence" value="ECO:0007669"/>
    <property type="project" value="InterPro"/>
</dbReference>
<dbReference type="EMBL" id="QGDO01000001">
    <property type="protein sequence ID" value="PWJ44622.1"/>
    <property type="molecule type" value="Genomic_DNA"/>
</dbReference>
<dbReference type="InterPro" id="IPR053142">
    <property type="entry name" value="PchR_regulatory_protein"/>
</dbReference>
<proteinExistence type="predicted"/>
<keyword evidence="3" id="KW-0804">Transcription</keyword>
<dbReference type="Gene3D" id="1.10.10.60">
    <property type="entry name" value="Homeodomain-like"/>
    <property type="match status" value="2"/>
</dbReference>
<dbReference type="PANTHER" id="PTHR47893:SF1">
    <property type="entry name" value="REGULATORY PROTEIN PCHR"/>
    <property type="match status" value="1"/>
</dbReference>
<accession>A0A315ZGZ4</accession>
<dbReference type="GO" id="GO:0043565">
    <property type="term" value="F:sequence-specific DNA binding"/>
    <property type="evidence" value="ECO:0007669"/>
    <property type="project" value="InterPro"/>
</dbReference>
<feature type="domain" description="HTH araC/xylS-type" evidence="4">
    <location>
        <begin position="216"/>
        <end position="314"/>
    </location>
</feature>
<dbReference type="InterPro" id="IPR018060">
    <property type="entry name" value="HTH_AraC"/>
</dbReference>
<evidence type="ECO:0000259" key="4">
    <source>
        <dbReference type="PROSITE" id="PS01124"/>
    </source>
</evidence>
<dbReference type="PRINTS" id="PR00032">
    <property type="entry name" value="HTHARAC"/>
</dbReference>
<evidence type="ECO:0000256" key="2">
    <source>
        <dbReference type="ARBA" id="ARBA00023125"/>
    </source>
</evidence>
<name>A0A315ZGZ4_SEDFL</name>
<protein>
    <submittedName>
        <fullName evidence="5">AraC family transcriptional regulator</fullName>
    </submittedName>
</protein>
<dbReference type="AlphaFoldDB" id="A0A315ZGZ4"/>
<organism evidence="5 6">
    <name type="scientific">Sediminitomix flava</name>
    <dbReference type="NCBI Taxonomy" id="379075"/>
    <lineage>
        <taxon>Bacteria</taxon>
        <taxon>Pseudomonadati</taxon>
        <taxon>Bacteroidota</taxon>
        <taxon>Cytophagia</taxon>
        <taxon>Cytophagales</taxon>
        <taxon>Flammeovirgaceae</taxon>
        <taxon>Sediminitomix</taxon>
    </lineage>
</organism>
<gene>
    <name evidence="5" type="ORF">BC781_101993</name>
</gene>
<dbReference type="InterPro" id="IPR018062">
    <property type="entry name" value="HTH_AraC-typ_CS"/>
</dbReference>
<reference evidence="5 6" key="1">
    <citation type="submission" date="2018-03" db="EMBL/GenBank/DDBJ databases">
        <title>Genomic Encyclopedia of Archaeal and Bacterial Type Strains, Phase II (KMG-II): from individual species to whole genera.</title>
        <authorList>
            <person name="Goeker M."/>
        </authorList>
    </citation>
    <scope>NUCLEOTIDE SEQUENCE [LARGE SCALE GENOMIC DNA]</scope>
    <source>
        <strain evidence="5 6">DSM 28229</strain>
    </source>
</reference>
<dbReference type="PROSITE" id="PS00041">
    <property type="entry name" value="HTH_ARAC_FAMILY_1"/>
    <property type="match status" value="1"/>
</dbReference>
<keyword evidence="2" id="KW-0238">DNA-binding</keyword>
<dbReference type="SMART" id="SM00342">
    <property type="entry name" value="HTH_ARAC"/>
    <property type="match status" value="1"/>
</dbReference>
<dbReference type="SUPFAM" id="SSF46689">
    <property type="entry name" value="Homeodomain-like"/>
    <property type="match status" value="1"/>
</dbReference>
<dbReference type="PANTHER" id="PTHR47893">
    <property type="entry name" value="REGULATORY PROTEIN PCHR"/>
    <property type="match status" value="1"/>
</dbReference>
<evidence type="ECO:0000313" key="5">
    <source>
        <dbReference type="EMBL" id="PWJ44622.1"/>
    </source>
</evidence>
<dbReference type="PROSITE" id="PS01124">
    <property type="entry name" value="HTH_ARAC_FAMILY_2"/>
    <property type="match status" value="1"/>
</dbReference>
<sequence>MEQIATQLDSSLEDENYLEINEKFGKGSVWRIELEEGLILQREDLCMNDDLYLIRDLEDKNVESFSFIYQLSSFHLDGQVEENEKVGETRNTTFIFNNRFKFNVRIPAHTQMNHLHIYMTKEWIEKFIASYNIPKSSDLLRLLNDPDVTIYDEIGPELLRVVHQMLSYEPIEKLKKAYLKIKVEESFVVAIDMNWKREENFGELSYVHQADFQVVTSIKKDLLDNLISPPSLEEFADRYSMSKSKIQNLFKQVYGSPVFQYLKKIRLEKAMEMLQNQNISISEIGYLVGYTSLGHFSKAFKEFHGILPKDVRKQNIES</sequence>
<keyword evidence="6" id="KW-1185">Reference proteome</keyword>
<dbReference type="Pfam" id="PF12833">
    <property type="entry name" value="HTH_18"/>
    <property type="match status" value="1"/>
</dbReference>
<dbReference type="Proteomes" id="UP000245535">
    <property type="component" value="Unassembled WGS sequence"/>
</dbReference>
<dbReference type="InterPro" id="IPR009057">
    <property type="entry name" value="Homeodomain-like_sf"/>
</dbReference>
<keyword evidence="1" id="KW-0805">Transcription regulation</keyword>
<dbReference type="InterPro" id="IPR020449">
    <property type="entry name" value="Tscrpt_reg_AraC-type_HTH"/>
</dbReference>
<comment type="caution">
    <text evidence="5">The sequence shown here is derived from an EMBL/GenBank/DDBJ whole genome shotgun (WGS) entry which is preliminary data.</text>
</comment>
<evidence type="ECO:0000256" key="1">
    <source>
        <dbReference type="ARBA" id="ARBA00023015"/>
    </source>
</evidence>
<evidence type="ECO:0000256" key="3">
    <source>
        <dbReference type="ARBA" id="ARBA00023163"/>
    </source>
</evidence>